<dbReference type="Gene3D" id="3.40.630.30">
    <property type="match status" value="1"/>
</dbReference>
<organism evidence="2 3">
    <name type="scientific">Phyllobacterium endophyticum</name>
    <dbReference type="NCBI Taxonomy" id="1149773"/>
    <lineage>
        <taxon>Bacteria</taxon>
        <taxon>Pseudomonadati</taxon>
        <taxon>Pseudomonadota</taxon>
        <taxon>Alphaproteobacteria</taxon>
        <taxon>Hyphomicrobiales</taxon>
        <taxon>Phyllobacteriaceae</taxon>
        <taxon>Phyllobacterium</taxon>
    </lineage>
</organism>
<dbReference type="InterPro" id="IPR016181">
    <property type="entry name" value="Acyl_CoA_acyltransferase"/>
</dbReference>
<keyword evidence="2" id="KW-0808">Transferase</keyword>
<keyword evidence="3" id="KW-1185">Reference proteome</keyword>
<feature type="domain" description="N-acetyltransferase" evidence="1">
    <location>
        <begin position="20"/>
        <end position="181"/>
    </location>
</feature>
<dbReference type="PROSITE" id="PS51186">
    <property type="entry name" value="GNAT"/>
    <property type="match status" value="1"/>
</dbReference>
<reference evidence="3" key="1">
    <citation type="submission" date="2017-11" db="EMBL/GenBank/DDBJ databases">
        <authorList>
            <person name="Kuznetsova I."/>
            <person name="Sazanova A."/>
            <person name="Chirak E."/>
            <person name="Safronova V."/>
            <person name="Willems A."/>
        </authorList>
    </citation>
    <scope>NUCLEOTIDE SEQUENCE [LARGE SCALE GENOMIC DNA]</scope>
    <source>
        <strain evidence="3">PEPV15</strain>
    </source>
</reference>
<protein>
    <submittedName>
        <fullName evidence="2">GNAT family N-acetyltransferase</fullName>
    </submittedName>
</protein>
<name>A0A2P7AWK8_9HYPH</name>
<evidence type="ECO:0000259" key="1">
    <source>
        <dbReference type="PROSITE" id="PS51186"/>
    </source>
</evidence>
<comment type="caution">
    <text evidence="2">The sequence shown here is derived from an EMBL/GenBank/DDBJ whole genome shotgun (WGS) entry which is preliminary data.</text>
</comment>
<dbReference type="Pfam" id="PF13302">
    <property type="entry name" value="Acetyltransf_3"/>
    <property type="match status" value="1"/>
</dbReference>
<dbReference type="InterPro" id="IPR000182">
    <property type="entry name" value="GNAT_dom"/>
</dbReference>
<dbReference type="Proteomes" id="UP000241158">
    <property type="component" value="Unassembled WGS sequence"/>
</dbReference>
<dbReference type="OrthoDB" id="5295305at2"/>
<evidence type="ECO:0000313" key="2">
    <source>
        <dbReference type="EMBL" id="PSH58592.1"/>
    </source>
</evidence>
<dbReference type="InterPro" id="IPR051531">
    <property type="entry name" value="N-acetyltransferase"/>
</dbReference>
<proteinExistence type="predicted"/>
<dbReference type="EMBL" id="PGGN01000002">
    <property type="protein sequence ID" value="PSH58592.1"/>
    <property type="molecule type" value="Genomic_DNA"/>
</dbReference>
<dbReference type="SUPFAM" id="SSF55729">
    <property type="entry name" value="Acyl-CoA N-acyltransferases (Nat)"/>
    <property type="match status" value="1"/>
</dbReference>
<gene>
    <name evidence="2" type="ORF">CU100_13525</name>
</gene>
<accession>A0A2P7AWK8</accession>
<sequence length="186" mass="21384">MGQVMTEQPENFPNILTQRLRLRRFEPKDDAGLHACIGDANLVRYWDFSACRNIQETRSWVRILAKTVNPDDAVAWAVAVKETDDCIGMVNYHHREARSRRLEIGYILRAEWHGRGLMGEAVQGVMSHCIRKLNTHRIAALIHPENGPSIRLVTRLGFTFEGGPLRDYWRVGETYMSPMVYSFIAN</sequence>
<dbReference type="AlphaFoldDB" id="A0A2P7AWK8"/>
<evidence type="ECO:0000313" key="3">
    <source>
        <dbReference type="Proteomes" id="UP000241158"/>
    </source>
</evidence>
<dbReference type="GO" id="GO:0016747">
    <property type="term" value="F:acyltransferase activity, transferring groups other than amino-acyl groups"/>
    <property type="evidence" value="ECO:0007669"/>
    <property type="project" value="InterPro"/>
</dbReference>
<dbReference type="PANTHER" id="PTHR43792">
    <property type="entry name" value="GNAT FAMILY, PUTATIVE (AFU_ORTHOLOGUE AFUA_3G00765)-RELATED-RELATED"/>
    <property type="match status" value="1"/>
</dbReference>